<sequence length="900" mass="100274">MEKLLLILAAVAVVGLAVFFLMPKPSEKWIEADGVKIWKLPDSADNIQIDGSKTASVKRLAQSNRLLLFVGETVWSGTPQDREVAKLRAYQQLAEFLEAKVSTFAQLVEGQLSSVQISGQKQNELKSVSLSAYKRITELFANAKLQGAYVYASWRVKVDNNYRFYVLLVYDPEETRKFAAQQSEVNEALAELGKWDVDFFKALDAVIDEALKGTPMAPATQPTLSDGKVQQPSPGTPPATGQPKPPVQEPVISQPTFATALRGVGEAFGVTELEAEEKAKKNALLNLSEQLYVDVRTTTKLQELINQVVTGKYFQERSQVIYEKIVETKSEFEFVDVFFRTVEKKVVSNRYYAKVEALVDAENTRATFETYVSVKLAESLLDSRMIFNAKKIVDRYEPLLQKYKFPPRISQEVGLAISRIKSAYADVEKMIKNINSQNVNDKKSALKVAGMINELETYVADLPDGMIDRERLREYSQDIRIEVRGGDEVFLGEQVRLTAKVSDPAVSSLRVYGEKVEVPGIVNLKDGTSEFSCVVKAIDSRTTVSLGGVVTATWTPKRVSVNPDVLRVTFRDERMLGILAGGTTKLPGDTKVLRERATKEALMKIVKKAAAEILIGKDRELLDVPIDEYIVSKVIGAMDYEINASGEYQGLYFVVVDAKIDRQNFENALVDALRRAPTGFALLIVEGDSSGYVESKMVEKLVGAGIKLVSKDFSRKLLEEQKRTGYSLSTLGRLAALSVARYVLYTTVNAPSTYVSDYKTYSVRLLATTQVIDSVTGNIVAAHRFEDVNSGATPEVALSKTVGSQKFAEYVQSIINSLMFENVDIKKVYRYTFNLERATYGSILLDNLRLRLPDLKEVEKVDTKLVVETAAPPEELDRILKSLDTLKIRKIADFSYQVSR</sequence>
<dbReference type="Proteomes" id="UP000094570">
    <property type="component" value="Unassembled WGS sequence"/>
</dbReference>
<evidence type="ECO:0000256" key="1">
    <source>
        <dbReference type="SAM" id="MobiDB-lite"/>
    </source>
</evidence>
<dbReference type="RefSeq" id="WP_069292291.1">
    <property type="nucleotide sequence ID" value="NZ_CP140110.1"/>
</dbReference>
<feature type="compositionally biased region" description="Polar residues" evidence="1">
    <location>
        <begin position="220"/>
        <end position="233"/>
    </location>
</feature>
<organism evidence="2 3">
    <name type="scientific">Fervidobacterium thailandense</name>
    <dbReference type="NCBI Taxonomy" id="1008305"/>
    <lineage>
        <taxon>Bacteria</taxon>
        <taxon>Thermotogati</taxon>
        <taxon>Thermotogota</taxon>
        <taxon>Thermotogae</taxon>
        <taxon>Thermotogales</taxon>
        <taxon>Fervidobacteriaceae</taxon>
        <taxon>Fervidobacterium</taxon>
    </lineage>
</organism>
<evidence type="ECO:0000313" key="3">
    <source>
        <dbReference type="Proteomes" id="UP000094570"/>
    </source>
</evidence>
<evidence type="ECO:0000313" key="2">
    <source>
        <dbReference type="EMBL" id="ODN31380.1"/>
    </source>
</evidence>
<dbReference type="AlphaFoldDB" id="A0A1E3G5F6"/>
<dbReference type="OrthoDB" id="38911at2"/>
<gene>
    <name evidence="2" type="ORF">A4H02_01060</name>
</gene>
<reference evidence="3" key="1">
    <citation type="submission" date="2016-04" db="EMBL/GenBank/DDBJ databases">
        <title>The genome sequence project of a novel Fervidobacterium isolate from a hot spring in Thailand.</title>
        <authorList>
            <person name="Gonzalez J.M."/>
            <person name="Cuecas A."/>
            <person name="Kanoksilapatham W."/>
        </authorList>
    </citation>
    <scope>NUCLEOTIDE SEQUENCE [LARGE SCALE GENOMIC DNA]</scope>
    <source>
        <strain evidence="3">FC2004</strain>
    </source>
</reference>
<dbReference type="EMBL" id="LWAF01000001">
    <property type="protein sequence ID" value="ODN31380.1"/>
    <property type="molecule type" value="Genomic_DNA"/>
</dbReference>
<protein>
    <submittedName>
        <fullName evidence="2">Uncharacterized protein</fullName>
    </submittedName>
</protein>
<keyword evidence="3" id="KW-1185">Reference proteome</keyword>
<name>A0A1E3G5F6_9BACT</name>
<feature type="region of interest" description="Disordered" evidence="1">
    <location>
        <begin position="216"/>
        <end position="250"/>
    </location>
</feature>
<proteinExistence type="predicted"/>
<comment type="caution">
    <text evidence="2">The sequence shown here is derived from an EMBL/GenBank/DDBJ whole genome shotgun (WGS) entry which is preliminary data.</text>
</comment>
<dbReference type="STRING" id="1008305.A4H02_01060"/>
<accession>A0A1E3G5F6</accession>